<keyword evidence="3" id="KW-0507">mRNA processing</keyword>
<feature type="region of interest" description="Disordered" evidence="10">
    <location>
        <begin position="144"/>
        <end position="187"/>
    </location>
</feature>
<dbReference type="Gene3D" id="2.130.10.10">
    <property type="entry name" value="YVTN repeat-like/Quinoprotein amine dehydrogenase"/>
    <property type="match status" value="1"/>
</dbReference>
<dbReference type="PRINTS" id="PR00320">
    <property type="entry name" value="GPROTEINBRPT"/>
</dbReference>
<dbReference type="CDD" id="cd00200">
    <property type="entry name" value="WD40"/>
    <property type="match status" value="1"/>
</dbReference>
<keyword evidence="2 9" id="KW-0853">WD repeat</keyword>
<gene>
    <name evidence="11" type="ORF">F751_4150</name>
</gene>
<evidence type="ECO:0000256" key="9">
    <source>
        <dbReference type="PROSITE-ProRule" id="PRU00221"/>
    </source>
</evidence>
<sequence>MDLIGAYSDDGAPSPSRSGDGTAALAVVSAAPEVRCGTCHARHFPLSSCISNGIYASSQVDASGYALVESKLVSQEDTKFFQGANTRMIRYNLPADQMHAPVQGPTHPSGRKADGGLSNHRTGHVEDSHLSSYAFDEQYNSFHSDGVAMDPSRPVAISLGPGVGAPPTQPQQKRQRTQQSKVAPAPVDLTQPFTLRTRQPWAEKAAFPEQELTEEHRAYLEKEEKAEKDAGSGKGETSIFHGKALEDYQGRSWLEAPRDLRDDSATSFLPKKHLHTWSGHTKGVNAIRFFPSTGHLLLSAGLDGKVKMWDVHNQRKCLRTYLGHTKGVRDAWFSNDGRKFVTTGYDKVIRLWDSETGAVLGKYGEGKMAYTVRFHPDDDKQNMLMAGMADKKILQMDTDTGDVVQSYDYHLGAVNTVTFIDEGRRFVSTSDDKTIRVWEFGIPVQIKYIADPAMHAISAVSVTPNKKWWCGQSMDNKIVTYSATDRVKPNTKKTFAGHNVAGYACEVSFSPDSRYVTSGDGEGKLFMWDWKTKKIARTIKAHEGVCIGSAWHPLETSRVATCGWDGLIKYWD</sequence>
<dbReference type="Pfam" id="PF00400">
    <property type="entry name" value="WD40"/>
    <property type="match status" value="5"/>
</dbReference>
<keyword evidence="6" id="KW-0508">mRNA splicing</keyword>
<dbReference type="FunFam" id="2.130.10.10:FF:000034">
    <property type="entry name" value="Pre-mRNA-processing factor 17, putative"/>
    <property type="match status" value="1"/>
</dbReference>
<dbReference type="PANTHER" id="PTHR43979:SF1">
    <property type="entry name" value="PRE-MRNA-PROCESSING FACTOR 17"/>
    <property type="match status" value="1"/>
</dbReference>
<dbReference type="SMART" id="SM00320">
    <property type="entry name" value="WD40"/>
    <property type="match status" value="6"/>
</dbReference>
<feature type="repeat" description="WD" evidence="9">
    <location>
        <begin position="277"/>
        <end position="319"/>
    </location>
</feature>
<keyword evidence="5" id="KW-0677">Repeat</keyword>
<feature type="repeat" description="WD" evidence="9">
    <location>
        <begin position="507"/>
        <end position="538"/>
    </location>
</feature>
<dbReference type="SUPFAM" id="SSF50978">
    <property type="entry name" value="WD40 repeat-like"/>
    <property type="match status" value="1"/>
</dbReference>
<dbReference type="InterPro" id="IPR036322">
    <property type="entry name" value="WD40_repeat_dom_sf"/>
</dbReference>
<dbReference type="InterPro" id="IPR019775">
    <property type="entry name" value="WD40_repeat_CS"/>
</dbReference>
<evidence type="ECO:0000256" key="3">
    <source>
        <dbReference type="ARBA" id="ARBA00022664"/>
    </source>
</evidence>
<evidence type="ECO:0000256" key="5">
    <source>
        <dbReference type="ARBA" id="ARBA00022737"/>
    </source>
</evidence>
<evidence type="ECO:0000256" key="2">
    <source>
        <dbReference type="ARBA" id="ARBA00022574"/>
    </source>
</evidence>
<dbReference type="PANTHER" id="PTHR43979">
    <property type="entry name" value="PRE-MRNA-PROCESSING FACTOR 17"/>
    <property type="match status" value="1"/>
</dbReference>
<accession>A0A087SPB7</accession>
<keyword evidence="4" id="KW-0747">Spliceosome</keyword>
<evidence type="ECO:0000256" key="10">
    <source>
        <dbReference type="SAM" id="MobiDB-lite"/>
    </source>
</evidence>
<evidence type="ECO:0000256" key="8">
    <source>
        <dbReference type="ARBA" id="ARBA00068146"/>
    </source>
</evidence>
<reference evidence="11 12" key="1">
    <citation type="journal article" date="2014" name="BMC Genomics">
        <title>Oil accumulation mechanisms of the oleaginous microalga Chlorella protothecoides revealed through its genome, transcriptomes, and proteomes.</title>
        <authorList>
            <person name="Gao C."/>
            <person name="Wang Y."/>
            <person name="Shen Y."/>
            <person name="Yan D."/>
            <person name="He X."/>
            <person name="Dai J."/>
            <person name="Wu Q."/>
        </authorList>
    </citation>
    <scope>NUCLEOTIDE SEQUENCE [LARGE SCALE GENOMIC DNA]</scope>
    <source>
        <strain evidence="11 12">0710</strain>
    </source>
</reference>
<evidence type="ECO:0000313" key="12">
    <source>
        <dbReference type="Proteomes" id="UP000028924"/>
    </source>
</evidence>
<dbReference type="EMBL" id="KL662149">
    <property type="protein sequence ID" value="KFM27571.1"/>
    <property type="molecule type" value="Genomic_DNA"/>
</dbReference>
<dbReference type="GeneID" id="23615541"/>
<protein>
    <recommendedName>
        <fullName evidence="8">Pre-mRNA-processing factor 17</fullName>
    </recommendedName>
</protein>
<feature type="region of interest" description="Disordered" evidence="10">
    <location>
        <begin position="1"/>
        <end position="21"/>
    </location>
</feature>
<dbReference type="InterPro" id="IPR020472">
    <property type="entry name" value="WD40_PAC1"/>
</dbReference>
<dbReference type="InterPro" id="IPR001680">
    <property type="entry name" value="WD40_rpt"/>
</dbReference>
<dbReference type="GO" id="GO:0000398">
    <property type="term" value="P:mRNA splicing, via spliceosome"/>
    <property type="evidence" value="ECO:0007669"/>
    <property type="project" value="InterPro"/>
</dbReference>
<dbReference type="PROSITE" id="PS00678">
    <property type="entry name" value="WD_REPEATS_1"/>
    <property type="match status" value="1"/>
</dbReference>
<dbReference type="PROSITE" id="PS50082">
    <property type="entry name" value="WD_REPEATS_2"/>
    <property type="match status" value="5"/>
</dbReference>
<keyword evidence="12" id="KW-1185">Reference proteome</keyword>
<evidence type="ECO:0000256" key="4">
    <source>
        <dbReference type="ARBA" id="ARBA00022728"/>
    </source>
</evidence>
<comment type="subcellular location">
    <subcellularLocation>
        <location evidence="1">Nucleus</location>
    </subcellularLocation>
</comment>
<feature type="repeat" description="WD" evidence="9">
    <location>
        <begin position="321"/>
        <end position="362"/>
    </location>
</feature>
<evidence type="ECO:0000256" key="6">
    <source>
        <dbReference type="ARBA" id="ARBA00023187"/>
    </source>
</evidence>
<dbReference type="RefSeq" id="XP_011400554.1">
    <property type="nucleotide sequence ID" value="XM_011402252.1"/>
</dbReference>
<dbReference type="eggNOG" id="KOG0282">
    <property type="taxonomic scope" value="Eukaryota"/>
</dbReference>
<feature type="region of interest" description="Disordered" evidence="10">
    <location>
        <begin position="100"/>
        <end position="124"/>
    </location>
</feature>
<dbReference type="GO" id="GO:0003729">
    <property type="term" value="F:mRNA binding"/>
    <property type="evidence" value="ECO:0007669"/>
    <property type="project" value="TreeGrafter"/>
</dbReference>
<dbReference type="Proteomes" id="UP000028924">
    <property type="component" value="Unassembled WGS sequence"/>
</dbReference>
<evidence type="ECO:0000313" key="11">
    <source>
        <dbReference type="EMBL" id="KFM27571.1"/>
    </source>
</evidence>
<evidence type="ECO:0000256" key="1">
    <source>
        <dbReference type="ARBA" id="ARBA00004123"/>
    </source>
</evidence>
<dbReference type="GO" id="GO:0071013">
    <property type="term" value="C:catalytic step 2 spliceosome"/>
    <property type="evidence" value="ECO:0007669"/>
    <property type="project" value="InterPro"/>
</dbReference>
<dbReference type="PROSITE" id="PS50294">
    <property type="entry name" value="WD_REPEATS_REGION"/>
    <property type="match status" value="4"/>
</dbReference>
<feature type="repeat" description="WD" evidence="9">
    <location>
        <begin position="539"/>
        <end position="572"/>
    </location>
</feature>
<feature type="repeat" description="WD" evidence="9">
    <location>
        <begin position="407"/>
        <end position="439"/>
    </location>
</feature>
<dbReference type="InterPro" id="IPR015943">
    <property type="entry name" value="WD40/YVTN_repeat-like_dom_sf"/>
</dbReference>
<name>A0A087SPB7_AUXPR</name>
<organism evidence="11 12">
    <name type="scientific">Auxenochlorella protothecoides</name>
    <name type="common">Green microalga</name>
    <name type="synonym">Chlorella protothecoides</name>
    <dbReference type="NCBI Taxonomy" id="3075"/>
    <lineage>
        <taxon>Eukaryota</taxon>
        <taxon>Viridiplantae</taxon>
        <taxon>Chlorophyta</taxon>
        <taxon>core chlorophytes</taxon>
        <taxon>Trebouxiophyceae</taxon>
        <taxon>Chlorellales</taxon>
        <taxon>Chlorellaceae</taxon>
        <taxon>Auxenochlorella</taxon>
    </lineage>
</organism>
<proteinExistence type="predicted"/>
<dbReference type="OrthoDB" id="10257301at2759"/>
<dbReference type="KEGG" id="apro:F751_4150"/>
<dbReference type="AlphaFoldDB" id="A0A087SPB7"/>
<evidence type="ECO:0000256" key="7">
    <source>
        <dbReference type="ARBA" id="ARBA00023242"/>
    </source>
</evidence>
<dbReference type="STRING" id="3075.A0A087SPB7"/>
<dbReference type="InterPro" id="IPR032847">
    <property type="entry name" value="PRPF17"/>
</dbReference>
<keyword evidence="7" id="KW-0539">Nucleus</keyword>